<dbReference type="Proteomes" id="UP000032309">
    <property type="component" value="Unassembled WGS sequence"/>
</dbReference>
<name>A0ABQ0JSV4_9BACT</name>
<keyword evidence="3" id="KW-1185">Reference proteome</keyword>
<evidence type="ECO:0000313" key="3">
    <source>
        <dbReference type="Proteomes" id="UP000032309"/>
    </source>
</evidence>
<keyword evidence="1" id="KW-1133">Transmembrane helix</keyword>
<evidence type="ECO:0008006" key="4">
    <source>
        <dbReference type="Google" id="ProtNLM"/>
    </source>
</evidence>
<keyword evidence="1" id="KW-0812">Transmembrane</keyword>
<evidence type="ECO:0000256" key="1">
    <source>
        <dbReference type="SAM" id="Phobius"/>
    </source>
</evidence>
<gene>
    <name evidence="2" type="ORF">BROSI_A0313</name>
</gene>
<reference evidence="3" key="1">
    <citation type="journal article" date="2015" name="Genome Announc.">
        <title>Draft Genome Sequence of an Anaerobic Ammonium-Oxidizing Bacterium, "Candidatus Brocadia sinica".</title>
        <authorList>
            <person name="Oshiki M."/>
            <person name="Shinyako-Hata K."/>
            <person name="Satoh H."/>
            <person name="Okabe S."/>
        </authorList>
    </citation>
    <scope>NUCLEOTIDE SEQUENCE [LARGE SCALE GENOMIC DNA]</scope>
    <source>
        <strain evidence="3">JPN1</strain>
    </source>
</reference>
<sequence length="180" mass="19936">MLNKKFVGIVSFAVISVSVMILGGNFVYAEEETHKHSEKALAPEHKTVEPPMCPTCKQVRLSPVKGKTLAAMPMVCPDCKNEIGEVAVHHCDKCGKDVLACVICRSTSAELKAATMEGKCPKCKEVRVRPIKGKTLAKWEMQCPDCKKTSKEWLVEHCDKCGVDFLVCPICKKEQEKLTK</sequence>
<comment type="caution">
    <text evidence="2">The sequence shown here is derived from an EMBL/GenBank/DDBJ whole genome shotgun (WGS) entry which is preliminary data.</text>
</comment>
<evidence type="ECO:0000313" key="2">
    <source>
        <dbReference type="EMBL" id="GAN31809.1"/>
    </source>
</evidence>
<proteinExistence type="predicted"/>
<organism evidence="2 3">
    <name type="scientific">Candidatus Brocadia sinica JPN1</name>
    <dbReference type="NCBI Taxonomy" id="1197129"/>
    <lineage>
        <taxon>Bacteria</taxon>
        <taxon>Pseudomonadati</taxon>
        <taxon>Planctomycetota</taxon>
        <taxon>Candidatus Brocadiia</taxon>
        <taxon>Candidatus Brocadiales</taxon>
        <taxon>Candidatus Brocadiaceae</taxon>
        <taxon>Candidatus Brocadia</taxon>
    </lineage>
</organism>
<keyword evidence="1" id="KW-0472">Membrane</keyword>
<accession>A0ABQ0JSV4</accession>
<dbReference type="RefSeq" id="WP_052561721.1">
    <property type="nucleotide sequence ID" value="NZ_BAFN01000001.1"/>
</dbReference>
<protein>
    <recommendedName>
        <fullName evidence="4">Heme protein</fullName>
    </recommendedName>
</protein>
<feature type="transmembrane region" description="Helical" evidence="1">
    <location>
        <begin position="6"/>
        <end position="29"/>
    </location>
</feature>
<dbReference type="EMBL" id="BAFN01000001">
    <property type="protein sequence ID" value="GAN31809.1"/>
    <property type="molecule type" value="Genomic_DNA"/>
</dbReference>